<dbReference type="Proteomes" id="UP000311919">
    <property type="component" value="Unassembled WGS sequence"/>
</dbReference>
<evidence type="ECO:0000313" key="2">
    <source>
        <dbReference type="Proteomes" id="UP000311919"/>
    </source>
</evidence>
<organism evidence="1 2">
    <name type="scientific">Schistosoma japonicum</name>
    <name type="common">Blood fluke</name>
    <dbReference type="NCBI Taxonomy" id="6182"/>
    <lineage>
        <taxon>Eukaryota</taxon>
        <taxon>Metazoa</taxon>
        <taxon>Spiralia</taxon>
        <taxon>Lophotrochozoa</taxon>
        <taxon>Platyhelminthes</taxon>
        <taxon>Trematoda</taxon>
        <taxon>Digenea</taxon>
        <taxon>Strigeidida</taxon>
        <taxon>Schistosomatoidea</taxon>
        <taxon>Schistosomatidae</taxon>
        <taxon>Schistosoma</taxon>
    </lineage>
</organism>
<accession>A0A4Z2D2W2</accession>
<sequence length="82" mass="9788">MEIMHIKLLTFKKQAESISEQTGLKIDDYFLEDSRITAVDKALNDSTNITNLTLFAKYRETYDEFTNRRFSVFTLKNYRFTF</sequence>
<gene>
    <name evidence="1" type="ORF">EWB00_004991</name>
</gene>
<reference evidence="1 2" key="1">
    <citation type="submission" date="2019-03" db="EMBL/GenBank/DDBJ databases">
        <title>An improved genome assembly of the fluke Schistosoma japonicum.</title>
        <authorList>
            <person name="Hu W."/>
            <person name="Luo F."/>
            <person name="Yin M."/>
            <person name="Mo X."/>
            <person name="Sun C."/>
            <person name="Wu Q."/>
            <person name="Zhu B."/>
            <person name="Xiang M."/>
            <person name="Wang J."/>
            <person name="Wang Y."/>
            <person name="Zhang T."/>
            <person name="Xu B."/>
            <person name="Zheng H."/>
            <person name="Feng Z."/>
        </authorList>
    </citation>
    <scope>NUCLEOTIDE SEQUENCE [LARGE SCALE GENOMIC DNA]</scope>
    <source>
        <strain evidence="1">HuSjv2</strain>
        <tissue evidence="1">Worms</tissue>
    </source>
</reference>
<proteinExistence type="predicted"/>
<evidence type="ECO:0000313" key="1">
    <source>
        <dbReference type="EMBL" id="TNN10854.1"/>
    </source>
</evidence>
<name>A0A4Z2D2W2_SCHJA</name>
<dbReference type="AlphaFoldDB" id="A0A4Z2D2W2"/>
<keyword evidence="2" id="KW-1185">Reference proteome</keyword>
<dbReference type="EMBL" id="SKCS01000333">
    <property type="protein sequence ID" value="TNN10854.1"/>
    <property type="molecule type" value="Genomic_DNA"/>
</dbReference>
<protein>
    <submittedName>
        <fullName evidence="1">Uncharacterized protein</fullName>
    </submittedName>
</protein>
<comment type="caution">
    <text evidence="1">The sequence shown here is derived from an EMBL/GenBank/DDBJ whole genome shotgun (WGS) entry which is preliminary data.</text>
</comment>